<evidence type="ECO:0000256" key="2">
    <source>
        <dbReference type="ARBA" id="ARBA00009773"/>
    </source>
</evidence>
<feature type="transmembrane region" description="Helical" evidence="6">
    <location>
        <begin position="31"/>
        <end position="49"/>
    </location>
</feature>
<feature type="transmembrane region" description="Helical" evidence="6">
    <location>
        <begin position="61"/>
        <end position="86"/>
    </location>
</feature>
<evidence type="ECO:0000313" key="8">
    <source>
        <dbReference type="Proteomes" id="UP000034591"/>
    </source>
</evidence>
<dbReference type="PANTHER" id="PTHR21716:SF62">
    <property type="entry name" value="TRANSPORT PROTEIN YDBI-RELATED"/>
    <property type="match status" value="1"/>
</dbReference>
<dbReference type="GO" id="GO:0016020">
    <property type="term" value="C:membrane"/>
    <property type="evidence" value="ECO:0007669"/>
    <property type="project" value="UniProtKB-SubCell"/>
</dbReference>
<keyword evidence="3 6" id="KW-0812">Transmembrane</keyword>
<feature type="transmembrane region" description="Helical" evidence="6">
    <location>
        <begin position="194"/>
        <end position="223"/>
    </location>
</feature>
<keyword evidence="4 6" id="KW-1133">Transmembrane helix</keyword>
<evidence type="ECO:0000256" key="5">
    <source>
        <dbReference type="ARBA" id="ARBA00023136"/>
    </source>
</evidence>
<evidence type="ECO:0000256" key="4">
    <source>
        <dbReference type="ARBA" id="ARBA00022989"/>
    </source>
</evidence>
<accession>A0A0G0H6Z8</accession>
<reference evidence="7 8" key="1">
    <citation type="journal article" date="2015" name="Nature">
        <title>rRNA introns, odd ribosomes, and small enigmatic genomes across a large radiation of phyla.</title>
        <authorList>
            <person name="Brown C.T."/>
            <person name="Hug L.A."/>
            <person name="Thomas B.C."/>
            <person name="Sharon I."/>
            <person name="Castelle C.J."/>
            <person name="Singh A."/>
            <person name="Wilkins M.J."/>
            <person name="Williams K.H."/>
            <person name="Banfield J.F."/>
        </authorList>
    </citation>
    <scope>NUCLEOTIDE SEQUENCE [LARGE SCALE GENOMIC DNA]</scope>
</reference>
<feature type="transmembrane region" description="Helical" evidence="6">
    <location>
        <begin position="235"/>
        <end position="263"/>
    </location>
</feature>
<keyword evidence="5 6" id="KW-0472">Membrane</keyword>
<comment type="similarity">
    <text evidence="2">Belongs to the autoinducer-2 exporter (AI-2E) (TC 2.A.86) family.</text>
</comment>
<evidence type="ECO:0000313" key="7">
    <source>
        <dbReference type="EMBL" id="KKQ37922.1"/>
    </source>
</evidence>
<dbReference type="STRING" id="1618545.US53_C0006G0016"/>
<dbReference type="GO" id="GO:0055085">
    <property type="term" value="P:transmembrane transport"/>
    <property type="evidence" value="ECO:0007669"/>
    <property type="project" value="TreeGrafter"/>
</dbReference>
<evidence type="ECO:0000256" key="1">
    <source>
        <dbReference type="ARBA" id="ARBA00004141"/>
    </source>
</evidence>
<dbReference type="Proteomes" id="UP000034591">
    <property type="component" value="Unassembled WGS sequence"/>
</dbReference>
<gene>
    <name evidence="7" type="ORF">US53_C0006G0016</name>
</gene>
<evidence type="ECO:0008006" key="9">
    <source>
        <dbReference type="Google" id="ProtNLM"/>
    </source>
</evidence>
<proteinExistence type="inferred from homology"/>
<dbReference type="AlphaFoldDB" id="A0A0G0H6Z8"/>
<dbReference type="PANTHER" id="PTHR21716">
    <property type="entry name" value="TRANSMEMBRANE PROTEIN"/>
    <property type="match status" value="1"/>
</dbReference>
<evidence type="ECO:0000256" key="3">
    <source>
        <dbReference type="ARBA" id="ARBA00022692"/>
    </source>
</evidence>
<organism evidence="7 8">
    <name type="scientific">Candidatus Woesebacteria bacterium GW2011_GWA1_37_7</name>
    <dbReference type="NCBI Taxonomy" id="1618545"/>
    <lineage>
        <taxon>Bacteria</taxon>
        <taxon>Candidatus Woeseibacteriota</taxon>
    </lineage>
</organism>
<comment type="subcellular location">
    <subcellularLocation>
        <location evidence="1">Membrane</location>
        <topology evidence="1">Multi-pass membrane protein</topology>
    </subcellularLocation>
</comment>
<feature type="transmembrane region" description="Helical" evidence="6">
    <location>
        <begin position="284"/>
        <end position="317"/>
    </location>
</feature>
<name>A0A0G0H6Z8_9BACT</name>
<protein>
    <recommendedName>
        <fullName evidence="9">Permease</fullName>
    </recommendedName>
</protein>
<evidence type="ECO:0000256" key="6">
    <source>
        <dbReference type="SAM" id="Phobius"/>
    </source>
</evidence>
<comment type="caution">
    <text evidence="7">The sequence shown here is derived from an EMBL/GenBank/DDBJ whole genome shotgun (WGS) entry which is preliminary data.</text>
</comment>
<dbReference type="InterPro" id="IPR002549">
    <property type="entry name" value="AI-2E-like"/>
</dbReference>
<dbReference type="EMBL" id="LBTI01000006">
    <property type="protein sequence ID" value="KKQ37922.1"/>
    <property type="molecule type" value="Genomic_DNA"/>
</dbReference>
<dbReference type="Pfam" id="PF01594">
    <property type="entry name" value="AI-2E_transport"/>
    <property type="match status" value="1"/>
</dbReference>
<sequence length="326" mass="35770">MPRKIEISHKTIIFTILVLLGLWFFYVIKDIILEFFMALLFMTILNPLVTKLTKYKFPRTVSVILIYLFLFIIIGFAISAIIPPLIEQTSSIVNNLPSYLSRLGISSFFSEQLLQQTISLLATLPQKVAKITVSIFSNLLSLVTILVFAFYLLSERNKLGSQLSSILGQSKGVEIIKFVDLLESKLGGWARGQLTLMIVVGTANYIGLSLLGIPSALPLAILAGLLEIVPYIGPIIAAIPAVILGFGISTFLGIATASLAFIIQQLENYVFVPGIMRKAAGVNPIITLFALAIGFRLAGVAGLLISVPVFMTLRLYFSEYLLPKLR</sequence>
<feature type="transmembrane region" description="Helical" evidence="6">
    <location>
        <begin position="131"/>
        <end position="153"/>
    </location>
</feature>
<feature type="transmembrane region" description="Helical" evidence="6">
    <location>
        <begin position="7"/>
        <end position="25"/>
    </location>
</feature>